<keyword evidence="2" id="KW-1185">Reference proteome</keyword>
<sequence>MNKRQIHARLIELGSNFRQFALSHGYEPRTVTQAVERWAESKNLPRGRLTFRILRDLSREIGAEVIPGILDEAEEDRRPATSTAPQR</sequence>
<comment type="caution">
    <text evidence="1">The sequence shown here is derived from an EMBL/GenBank/DDBJ whole genome shotgun (WGS) entry which is preliminary data.</text>
</comment>
<proteinExistence type="predicted"/>
<evidence type="ECO:0000313" key="2">
    <source>
        <dbReference type="Proteomes" id="UP000198861"/>
    </source>
</evidence>
<accession>A0A1I0ZXB0</accession>
<protein>
    <recommendedName>
        <fullName evidence="3">Phage-associated protein, BcepMu gp16 family</fullName>
    </recommendedName>
</protein>
<name>A0A1I0ZXB0_9GAMM</name>
<gene>
    <name evidence="1" type="ORF">SAMN04244571_02155</name>
</gene>
<evidence type="ECO:0000313" key="1">
    <source>
        <dbReference type="EMBL" id="SFB30231.1"/>
    </source>
</evidence>
<evidence type="ECO:0008006" key="3">
    <source>
        <dbReference type="Google" id="ProtNLM"/>
    </source>
</evidence>
<dbReference type="EMBL" id="FOKJ01000032">
    <property type="protein sequence ID" value="SFB30231.1"/>
    <property type="molecule type" value="Genomic_DNA"/>
</dbReference>
<dbReference type="Proteomes" id="UP000198861">
    <property type="component" value="Unassembled WGS sequence"/>
</dbReference>
<dbReference type="RefSeq" id="WP_091013475.1">
    <property type="nucleotide sequence ID" value="NZ_FOKJ01000032.1"/>
</dbReference>
<organism evidence="1 2">
    <name type="scientific">Azotobacter beijerinckii</name>
    <dbReference type="NCBI Taxonomy" id="170623"/>
    <lineage>
        <taxon>Bacteria</taxon>
        <taxon>Pseudomonadati</taxon>
        <taxon>Pseudomonadota</taxon>
        <taxon>Gammaproteobacteria</taxon>
        <taxon>Pseudomonadales</taxon>
        <taxon>Pseudomonadaceae</taxon>
        <taxon>Azotobacter</taxon>
    </lineage>
</organism>
<reference evidence="1 2" key="1">
    <citation type="submission" date="2016-10" db="EMBL/GenBank/DDBJ databases">
        <authorList>
            <person name="Varghese N."/>
            <person name="Submissions S."/>
        </authorList>
    </citation>
    <scope>NUCLEOTIDE SEQUENCE [LARGE SCALE GENOMIC DNA]</scope>
    <source>
        <strain evidence="1 2">DSM 282</strain>
    </source>
</reference>